<dbReference type="Proteomes" id="UP000003250">
    <property type="component" value="Unassembled WGS sequence"/>
</dbReference>
<gene>
    <name evidence="1" type="ORF">MAXJ12_19313</name>
</gene>
<name>H0HUK5_9HYPH</name>
<protein>
    <submittedName>
        <fullName evidence="1">Uncharacterized protein</fullName>
    </submittedName>
</protein>
<evidence type="ECO:0000313" key="1">
    <source>
        <dbReference type="EMBL" id="EHK55551.1"/>
    </source>
</evidence>
<accession>H0HUK5</accession>
<dbReference type="PATRIC" id="fig|1107882.3.peg.3769"/>
<dbReference type="EMBL" id="AHAM01000159">
    <property type="protein sequence ID" value="EHK55551.1"/>
    <property type="molecule type" value="Genomic_DNA"/>
</dbReference>
<sequence>MTALTIRADANHIGRIGCATLVATMLALLDPTALKFQAALYATFSAQIVKR</sequence>
<reference evidence="1 2" key="1">
    <citation type="journal article" date="2012" name="J. Bacteriol.">
        <title>Draft Genome Sequence of Mesorhizobium alhagi CCNWXJ12-2T, a Novel Salt-Resistant Species Isolated from the Desert of Northwestern China.</title>
        <authorList>
            <person name="Zhou M."/>
            <person name="Chen W."/>
            <person name="Chen H."/>
            <person name="Wei G."/>
        </authorList>
    </citation>
    <scope>NUCLEOTIDE SEQUENCE [LARGE SCALE GENOMIC DNA]</scope>
    <source>
        <strain evidence="1 2">CCNWXJ12-2</strain>
    </source>
</reference>
<dbReference type="RefSeq" id="WP_008837478.1">
    <property type="nucleotide sequence ID" value="NZ_AHAM01000159.1"/>
</dbReference>
<keyword evidence="2" id="KW-1185">Reference proteome</keyword>
<organism evidence="1 2">
    <name type="scientific">Mesorhizobium alhagi CCNWXJ12-2</name>
    <dbReference type="NCBI Taxonomy" id="1107882"/>
    <lineage>
        <taxon>Bacteria</taxon>
        <taxon>Pseudomonadati</taxon>
        <taxon>Pseudomonadota</taxon>
        <taxon>Alphaproteobacteria</taxon>
        <taxon>Hyphomicrobiales</taxon>
        <taxon>Phyllobacteriaceae</taxon>
        <taxon>Allomesorhizobium</taxon>
    </lineage>
</organism>
<evidence type="ECO:0000313" key="2">
    <source>
        <dbReference type="Proteomes" id="UP000003250"/>
    </source>
</evidence>
<proteinExistence type="predicted"/>
<dbReference type="AlphaFoldDB" id="H0HUK5"/>